<sequence length="77" mass="8825">MWTIIMILLASTVIAMLEIPTLRKKRQYKDFVVFCCLLLLGTILSIAQSLRMKLPNPLDLITFVFQPVSEFILGLLQ</sequence>
<evidence type="ECO:0000256" key="1">
    <source>
        <dbReference type="SAM" id="Phobius"/>
    </source>
</evidence>
<dbReference type="EMBL" id="WHOA01000030">
    <property type="protein sequence ID" value="NOU70824.1"/>
    <property type="molecule type" value="Genomic_DNA"/>
</dbReference>
<evidence type="ECO:0000313" key="3">
    <source>
        <dbReference type="Proteomes" id="UP000616779"/>
    </source>
</evidence>
<dbReference type="Proteomes" id="UP000616779">
    <property type="component" value="Unassembled WGS sequence"/>
</dbReference>
<keyword evidence="1" id="KW-1133">Transmembrane helix</keyword>
<protein>
    <submittedName>
        <fullName evidence="2">Uncharacterized protein</fullName>
    </submittedName>
</protein>
<keyword evidence="1" id="KW-0812">Transmembrane</keyword>
<proteinExistence type="predicted"/>
<organism evidence="2 3">
    <name type="scientific">Paenibacillus phytorum</name>
    <dbReference type="NCBI Taxonomy" id="2654977"/>
    <lineage>
        <taxon>Bacteria</taxon>
        <taxon>Bacillati</taxon>
        <taxon>Bacillota</taxon>
        <taxon>Bacilli</taxon>
        <taxon>Bacillales</taxon>
        <taxon>Paenibacillaceae</taxon>
        <taxon>Paenibacillus</taxon>
    </lineage>
</organism>
<gene>
    <name evidence="2" type="ORF">GC098_05165</name>
</gene>
<dbReference type="RefSeq" id="WP_171641603.1">
    <property type="nucleotide sequence ID" value="NZ_WHOA01000030.1"/>
</dbReference>
<reference evidence="2 3" key="1">
    <citation type="submission" date="2019-10" db="EMBL/GenBank/DDBJ databases">
        <title>Description of Paenibacillus terrestris sp. nov.</title>
        <authorList>
            <person name="Carlier A."/>
            <person name="Qi S."/>
        </authorList>
    </citation>
    <scope>NUCLEOTIDE SEQUENCE [LARGE SCALE GENOMIC DNA]</scope>
    <source>
        <strain evidence="2 3">LMG 31458</strain>
    </source>
</reference>
<feature type="transmembrane region" description="Helical" evidence="1">
    <location>
        <begin position="31"/>
        <end position="50"/>
    </location>
</feature>
<keyword evidence="3" id="KW-1185">Reference proteome</keyword>
<evidence type="ECO:0000313" key="2">
    <source>
        <dbReference type="EMBL" id="NOU70824.1"/>
    </source>
</evidence>
<accession>A0ABX1XRC0</accession>
<name>A0ABX1XRC0_9BACL</name>
<comment type="caution">
    <text evidence="2">The sequence shown here is derived from an EMBL/GenBank/DDBJ whole genome shotgun (WGS) entry which is preliminary data.</text>
</comment>
<keyword evidence="1" id="KW-0472">Membrane</keyword>